<evidence type="ECO:0000256" key="1">
    <source>
        <dbReference type="SAM" id="MobiDB-lite"/>
    </source>
</evidence>
<evidence type="ECO:0000313" key="3">
    <source>
        <dbReference type="Proteomes" id="UP001159427"/>
    </source>
</evidence>
<feature type="compositionally biased region" description="Basic residues" evidence="1">
    <location>
        <begin position="291"/>
        <end position="301"/>
    </location>
</feature>
<reference evidence="2 3" key="1">
    <citation type="submission" date="2022-05" db="EMBL/GenBank/DDBJ databases">
        <authorList>
            <consortium name="Genoscope - CEA"/>
            <person name="William W."/>
        </authorList>
    </citation>
    <scope>NUCLEOTIDE SEQUENCE [LARGE SCALE GENOMIC DNA]</scope>
</reference>
<sequence>MLEKNMAQNKRAVSKIEFNKRIRDLVSRDSNRLRQTFEKFDKECATRLAEIQSMQEKVRYSMRNLKQEKMQAKLNLVHDAQVEGSENEPLTQQESPASDKKDLKSDNHRTSIPGIPFNRSDLLEVPRSSQTRTRRHSVPHRPTFLPGSPKEIRAFPRTTMSSSLPKQAYAKPASPTETSLLSNLSSSPKESSSGTSHYKVRNNLYRLSISDLPISKARSDNLSNIRVKLSPQSGRRSHHSKNNWVMDNDEKEICTHGNQDTKNPRRSSHTPSHLGVTMETESRRASDPHKVRPKSIVKRTRSSSLPFEPDMVNREAKPKEIHYGVTRSAKSVNRPLESKAVPTPFLDRKENEADAGLFEELRHCTYLRNRTENDPPPNF</sequence>
<feature type="compositionally biased region" description="Low complexity" evidence="1">
    <location>
        <begin position="174"/>
        <end position="196"/>
    </location>
</feature>
<keyword evidence="3" id="KW-1185">Reference proteome</keyword>
<dbReference type="Proteomes" id="UP001159427">
    <property type="component" value="Unassembled WGS sequence"/>
</dbReference>
<feature type="region of interest" description="Disordered" evidence="1">
    <location>
        <begin position="83"/>
        <end position="197"/>
    </location>
</feature>
<feature type="region of interest" description="Disordered" evidence="1">
    <location>
        <begin position="225"/>
        <end position="301"/>
    </location>
</feature>
<name>A0ABN8M2M2_9CNID</name>
<evidence type="ECO:0008006" key="4">
    <source>
        <dbReference type="Google" id="ProtNLM"/>
    </source>
</evidence>
<organism evidence="2 3">
    <name type="scientific">Porites evermanni</name>
    <dbReference type="NCBI Taxonomy" id="104178"/>
    <lineage>
        <taxon>Eukaryota</taxon>
        <taxon>Metazoa</taxon>
        <taxon>Cnidaria</taxon>
        <taxon>Anthozoa</taxon>
        <taxon>Hexacorallia</taxon>
        <taxon>Scleractinia</taxon>
        <taxon>Fungiina</taxon>
        <taxon>Poritidae</taxon>
        <taxon>Porites</taxon>
    </lineage>
</organism>
<accession>A0ABN8M2M2</accession>
<proteinExistence type="predicted"/>
<comment type="caution">
    <text evidence="2">The sequence shown here is derived from an EMBL/GenBank/DDBJ whole genome shotgun (WGS) entry which is preliminary data.</text>
</comment>
<dbReference type="EMBL" id="CALNXI010000163">
    <property type="protein sequence ID" value="CAH3020918.1"/>
    <property type="molecule type" value="Genomic_DNA"/>
</dbReference>
<evidence type="ECO:0000313" key="2">
    <source>
        <dbReference type="EMBL" id="CAH3020918.1"/>
    </source>
</evidence>
<feature type="compositionally biased region" description="Basic and acidic residues" evidence="1">
    <location>
        <begin position="280"/>
        <end position="290"/>
    </location>
</feature>
<feature type="compositionally biased region" description="Basic and acidic residues" evidence="1">
    <location>
        <begin position="97"/>
        <end position="109"/>
    </location>
</feature>
<protein>
    <recommendedName>
        <fullName evidence="4">Shugoshin C-terminal domain-containing protein</fullName>
    </recommendedName>
</protein>
<gene>
    <name evidence="2" type="ORF">PEVE_00009176</name>
</gene>
<feature type="compositionally biased region" description="Polar residues" evidence="1">
    <location>
        <begin position="225"/>
        <end position="234"/>
    </location>
</feature>